<dbReference type="Proteomes" id="UP001221757">
    <property type="component" value="Unassembled WGS sequence"/>
</dbReference>
<proteinExistence type="predicted"/>
<reference evidence="3" key="1">
    <citation type="submission" date="2023-03" db="EMBL/GenBank/DDBJ databases">
        <title>Massive genome expansion in bonnet fungi (Mycena s.s.) driven by repeated elements and novel gene families across ecological guilds.</title>
        <authorList>
            <consortium name="Lawrence Berkeley National Laboratory"/>
            <person name="Harder C.B."/>
            <person name="Miyauchi S."/>
            <person name="Viragh M."/>
            <person name="Kuo A."/>
            <person name="Thoen E."/>
            <person name="Andreopoulos B."/>
            <person name="Lu D."/>
            <person name="Skrede I."/>
            <person name="Drula E."/>
            <person name="Henrissat B."/>
            <person name="Morin E."/>
            <person name="Kohler A."/>
            <person name="Barry K."/>
            <person name="LaButti K."/>
            <person name="Morin E."/>
            <person name="Salamov A."/>
            <person name="Lipzen A."/>
            <person name="Mereny Z."/>
            <person name="Hegedus B."/>
            <person name="Baldrian P."/>
            <person name="Stursova M."/>
            <person name="Weitz H."/>
            <person name="Taylor A."/>
            <person name="Grigoriev I.V."/>
            <person name="Nagy L.G."/>
            <person name="Martin F."/>
            <person name="Kauserud H."/>
        </authorList>
    </citation>
    <scope>NUCLEOTIDE SEQUENCE</scope>
    <source>
        <strain evidence="3">CBHHK067</strain>
    </source>
</reference>
<dbReference type="EMBL" id="JARKIE010000312">
    <property type="protein sequence ID" value="KAJ7655386.1"/>
    <property type="molecule type" value="Genomic_DNA"/>
</dbReference>
<feature type="region of interest" description="Disordered" evidence="2">
    <location>
        <begin position="1"/>
        <end position="42"/>
    </location>
</feature>
<gene>
    <name evidence="3" type="ORF">B0H17DRAFT_1099150</name>
</gene>
<name>A0AAD7CNV0_MYCRO</name>
<protein>
    <submittedName>
        <fullName evidence="3">Uncharacterized protein</fullName>
    </submittedName>
</protein>
<sequence length="264" mass="29902">MRMDSKSPTTTAGSDLDNTDPLSSSASSNYSLTTPSGVPSAQGLIRDMKSTLEALDETLGELHGQTMQIALLGGDPQLAQDIENVRRQLTDHDQRQKHGIQEIELILKHVLECEVVELLKKQVDEAIFWEMDELVAEEVERCLKTHIPQELQDEVAEQQRILEEVRRDLHNSESRRSNASLRSNHEDDALLAIYKADGSVPTLFPPNLKALFDMDAPTSRALMMEYELPDFSDSRERNLNRLMQFFGVRYQMVRRSASPASHRS</sequence>
<feature type="compositionally biased region" description="Low complexity" evidence="2">
    <location>
        <begin position="21"/>
        <end position="36"/>
    </location>
</feature>
<feature type="compositionally biased region" description="Polar residues" evidence="2">
    <location>
        <begin position="1"/>
        <end position="13"/>
    </location>
</feature>
<comment type="caution">
    <text evidence="3">The sequence shown here is derived from an EMBL/GenBank/DDBJ whole genome shotgun (WGS) entry which is preliminary data.</text>
</comment>
<keyword evidence="1" id="KW-0175">Coiled coil</keyword>
<evidence type="ECO:0000313" key="4">
    <source>
        <dbReference type="Proteomes" id="UP001221757"/>
    </source>
</evidence>
<feature type="coiled-coil region" evidence="1">
    <location>
        <begin position="155"/>
        <end position="182"/>
    </location>
</feature>
<keyword evidence="4" id="KW-1185">Reference proteome</keyword>
<evidence type="ECO:0000313" key="3">
    <source>
        <dbReference type="EMBL" id="KAJ7655386.1"/>
    </source>
</evidence>
<dbReference type="AlphaFoldDB" id="A0AAD7CNV0"/>
<evidence type="ECO:0000256" key="2">
    <source>
        <dbReference type="SAM" id="MobiDB-lite"/>
    </source>
</evidence>
<accession>A0AAD7CNV0</accession>
<organism evidence="3 4">
    <name type="scientific">Mycena rosella</name>
    <name type="common">Pink bonnet</name>
    <name type="synonym">Agaricus rosellus</name>
    <dbReference type="NCBI Taxonomy" id="1033263"/>
    <lineage>
        <taxon>Eukaryota</taxon>
        <taxon>Fungi</taxon>
        <taxon>Dikarya</taxon>
        <taxon>Basidiomycota</taxon>
        <taxon>Agaricomycotina</taxon>
        <taxon>Agaricomycetes</taxon>
        <taxon>Agaricomycetidae</taxon>
        <taxon>Agaricales</taxon>
        <taxon>Marasmiineae</taxon>
        <taxon>Mycenaceae</taxon>
        <taxon>Mycena</taxon>
    </lineage>
</organism>
<evidence type="ECO:0000256" key="1">
    <source>
        <dbReference type="SAM" id="Coils"/>
    </source>
</evidence>